<evidence type="ECO:0000256" key="5">
    <source>
        <dbReference type="ARBA" id="ARBA00022884"/>
    </source>
</evidence>
<dbReference type="Gene3D" id="1.10.3450.40">
    <property type="entry name" value="Signal recognition particle, SRP68 subunit, RNA-binding domain"/>
    <property type="match status" value="1"/>
</dbReference>
<dbReference type="Pfam" id="PF16969">
    <property type="entry name" value="SRP68"/>
    <property type="match status" value="1"/>
</dbReference>
<gene>
    <name evidence="11" type="primary">SRP68</name>
    <name evidence="11" type="ORF">Ciccas_002147</name>
</gene>
<dbReference type="PANTHER" id="PTHR12860:SF0">
    <property type="entry name" value="SIGNAL RECOGNITION PARTICLE SUBUNIT SRP68"/>
    <property type="match status" value="1"/>
</dbReference>
<keyword evidence="5 10" id="KW-0694">RNA-binding</keyword>
<organism evidence="11 12">
    <name type="scientific">Cichlidogyrus casuarinus</name>
    <dbReference type="NCBI Taxonomy" id="1844966"/>
    <lineage>
        <taxon>Eukaryota</taxon>
        <taxon>Metazoa</taxon>
        <taxon>Spiralia</taxon>
        <taxon>Lophotrochozoa</taxon>
        <taxon>Platyhelminthes</taxon>
        <taxon>Monogenea</taxon>
        <taxon>Monopisthocotylea</taxon>
        <taxon>Dactylogyridea</taxon>
        <taxon>Ancyrocephalidae</taxon>
        <taxon>Cichlidogyrus</taxon>
    </lineage>
</organism>
<dbReference type="EMBL" id="JBJKFK010000162">
    <property type="protein sequence ID" value="KAL3319180.1"/>
    <property type="molecule type" value="Genomic_DNA"/>
</dbReference>
<dbReference type="GO" id="GO:0003723">
    <property type="term" value="F:RNA binding"/>
    <property type="evidence" value="ECO:0007669"/>
    <property type="project" value="UniProtKB-KW"/>
</dbReference>
<keyword evidence="8 10" id="KW-0687">Ribonucleoprotein</keyword>
<comment type="function">
    <text evidence="10">Component of the signal recognition particle (SRP) complex, a ribonucleoprotein complex that mediates the cotranslational targeting of secretory and membrane proteins to the endoplasmic reticulum (ER). The SRP complex interacts with the signal sequence in nascent secretory and membrane proteins and directs them to the membrane of the ER.</text>
</comment>
<evidence type="ECO:0000256" key="4">
    <source>
        <dbReference type="ARBA" id="ARBA00022490"/>
    </source>
</evidence>
<evidence type="ECO:0000313" key="11">
    <source>
        <dbReference type="EMBL" id="KAL3319180.1"/>
    </source>
</evidence>
<dbReference type="PIRSF" id="PIRSF038995">
    <property type="entry name" value="SRP68"/>
    <property type="match status" value="1"/>
</dbReference>
<keyword evidence="12" id="KW-1185">Reference proteome</keyword>
<dbReference type="GO" id="GO:0005730">
    <property type="term" value="C:nucleolus"/>
    <property type="evidence" value="ECO:0007669"/>
    <property type="project" value="UniProtKB-SubCell"/>
</dbReference>
<dbReference type="GO" id="GO:0005786">
    <property type="term" value="C:signal recognition particle, endoplasmic reticulum targeting"/>
    <property type="evidence" value="ECO:0007669"/>
    <property type="project" value="UniProtKB-KW"/>
</dbReference>
<dbReference type="Proteomes" id="UP001626550">
    <property type="component" value="Unassembled WGS sequence"/>
</dbReference>
<evidence type="ECO:0000256" key="1">
    <source>
        <dbReference type="ARBA" id="ARBA00004496"/>
    </source>
</evidence>
<keyword evidence="4 10" id="KW-0963">Cytoplasm</keyword>
<protein>
    <recommendedName>
        <fullName evidence="9 10">Signal recognition particle subunit SRP68</fullName>
        <shortName evidence="10">SRP68</shortName>
    </recommendedName>
</protein>
<proteinExistence type="inferred from homology"/>
<evidence type="ECO:0000256" key="7">
    <source>
        <dbReference type="ARBA" id="ARBA00023242"/>
    </source>
</evidence>
<reference evidence="11 12" key="1">
    <citation type="submission" date="2024-11" db="EMBL/GenBank/DDBJ databases">
        <title>Adaptive evolution of stress response genes in parasites aligns with host niche diversity.</title>
        <authorList>
            <person name="Hahn C."/>
            <person name="Resl P."/>
        </authorList>
    </citation>
    <scope>NUCLEOTIDE SEQUENCE [LARGE SCALE GENOMIC DNA]</scope>
    <source>
        <strain evidence="11">EGGRZ-B1_66</strain>
        <tissue evidence="11">Body</tissue>
    </source>
</reference>
<comment type="caution">
    <text evidence="11">The sequence shown here is derived from an EMBL/GenBank/DDBJ whole genome shotgun (WGS) entry which is preliminary data.</text>
</comment>
<sequence>MTPSVISDPRFITLRIFEVERCWAYAMQLKEEVSEQACKRFHARNKLRKAVKLSVSLSKFLESLTFEPSTRLEVQAYVSWIHGVLQFDLQEWKLAKEYLESANTIYSGLSKSADDDFRELYLSRIEELTPQIRYCAYNIGDKDAATDLRKMLHGNDTDEQIEQLIDQARSKEAEKVTEITWLGQKIPVKLEEARLAVLALQEFDAEIKALDQSNQEAVIHHYESILKTCVTGIAAVREAMSSMDQIQSQAVGSSTGDAASIAASKRQAQATAASLSADKMSRTQLLLSFLQYSKLERTVGRGLAQVSSALSMAKTKNPLSVKEDMLGTSSYPKAQELARLYDTIVQNLSEVQSLPGAVQESPELQITLKARITAYRTFRCFYLALAHGQNKKFQESLALLSRSAKYAKLAVNELDELDAEVNAKKIPGAFACFANVSFKTLVSQLQILTSSVPSEEVNCRAEKMLFLAQGSRTTDPSTAPKSDKPLIEDLNTFYNKSELEQKVLNSKNGQPLVAMPPGYLPIPMKTTFFDLALNHVEYPSYQERVRKTVEEQSAVQSGGDKANNQGSGISGFVKGWIWGGGK</sequence>
<comment type="subcellular location">
    <subcellularLocation>
        <location evidence="1 10">Cytoplasm</location>
    </subcellularLocation>
    <subcellularLocation>
        <location evidence="2">Nucleus</location>
        <location evidence="2">Nucleolus</location>
    </subcellularLocation>
</comment>
<dbReference type="InterPro" id="IPR026258">
    <property type="entry name" value="SRP68"/>
</dbReference>
<evidence type="ECO:0000256" key="2">
    <source>
        <dbReference type="ARBA" id="ARBA00004604"/>
    </source>
</evidence>
<keyword evidence="7" id="KW-0539">Nucleus</keyword>
<keyword evidence="6 10" id="KW-0733">Signal recognition particle</keyword>
<evidence type="ECO:0000256" key="3">
    <source>
        <dbReference type="ARBA" id="ARBA00009352"/>
    </source>
</evidence>
<evidence type="ECO:0000256" key="9">
    <source>
        <dbReference type="ARBA" id="ARBA00029498"/>
    </source>
</evidence>
<evidence type="ECO:0000256" key="6">
    <source>
        <dbReference type="ARBA" id="ARBA00023135"/>
    </source>
</evidence>
<evidence type="ECO:0000256" key="10">
    <source>
        <dbReference type="PIRNR" id="PIRNR038995"/>
    </source>
</evidence>
<evidence type="ECO:0000313" key="12">
    <source>
        <dbReference type="Proteomes" id="UP001626550"/>
    </source>
</evidence>
<evidence type="ECO:0000256" key="8">
    <source>
        <dbReference type="ARBA" id="ARBA00023274"/>
    </source>
</evidence>
<dbReference type="InterPro" id="IPR038253">
    <property type="entry name" value="SRP68_N_sf"/>
</dbReference>
<dbReference type="AlphaFoldDB" id="A0ABD2QI11"/>
<comment type="similarity">
    <text evidence="3 10">Belongs to the SRP68 family.</text>
</comment>
<accession>A0ABD2QI11</accession>
<name>A0ABD2QI11_9PLAT</name>
<dbReference type="PANTHER" id="PTHR12860">
    <property type="entry name" value="SIGNAL RECOGNITION PARTICLE 68 KDA PROTEIN"/>
    <property type="match status" value="1"/>
</dbReference>